<dbReference type="CDD" id="cd01392">
    <property type="entry name" value="HTH_LacI"/>
    <property type="match status" value="1"/>
</dbReference>
<dbReference type="SUPFAM" id="SSF47413">
    <property type="entry name" value="lambda repressor-like DNA-binding domains"/>
    <property type="match status" value="1"/>
</dbReference>
<sequence length="337" mass="35759">MPRPPEKKRSNLRDVAAHAGVSVATVSRVLNASGRVSPETRARVQAAIAELRFRPLAAARAINSGRSRMIGALLPSLDNSTYARVIDGLEARLAEHDLSLMVARTGEDRQVELARARQLLEAGAEGLFLAGRTRAPALLELIAHYRLPAIMLAYWDPDGPIPSVSYDNVAAVAAAADHLRGLGHREIAVIHGPRATNDRTAQRLETLAALGDGLRYAPFETELSFAGGAAAARRIAQARGPATAALCFSDMLAMGAMAGFQSAGLVIPRDMSVLGIEDLPAAAATHPPLTSVRLQVQRMGEEAGEAMARWVETGERPAPLCLDCELIVRASTAPPRG</sequence>
<dbReference type="InterPro" id="IPR028082">
    <property type="entry name" value="Peripla_BP_I"/>
</dbReference>
<dbReference type="GO" id="GO:0003700">
    <property type="term" value="F:DNA-binding transcription factor activity"/>
    <property type="evidence" value="ECO:0007669"/>
    <property type="project" value="TreeGrafter"/>
</dbReference>
<dbReference type="InterPro" id="IPR000843">
    <property type="entry name" value="HTH_LacI"/>
</dbReference>
<dbReference type="AlphaFoldDB" id="A0A2Y9B269"/>
<dbReference type="SUPFAM" id="SSF53822">
    <property type="entry name" value="Periplasmic binding protein-like I"/>
    <property type="match status" value="1"/>
</dbReference>
<dbReference type="PRINTS" id="PR00036">
    <property type="entry name" value="HTHLACI"/>
</dbReference>
<name>A0A2Y9B269_9RHOB</name>
<keyword evidence="3" id="KW-0804">Transcription</keyword>
<evidence type="ECO:0000313" key="5">
    <source>
        <dbReference type="EMBL" id="PWJ13304.1"/>
    </source>
</evidence>
<dbReference type="Gene3D" id="1.10.260.40">
    <property type="entry name" value="lambda repressor-like DNA-binding domains"/>
    <property type="match status" value="1"/>
</dbReference>
<dbReference type="InterPro" id="IPR010982">
    <property type="entry name" value="Lambda_DNA-bd_dom_sf"/>
</dbReference>
<dbReference type="PANTHER" id="PTHR30146">
    <property type="entry name" value="LACI-RELATED TRANSCRIPTIONAL REPRESSOR"/>
    <property type="match status" value="1"/>
</dbReference>
<accession>A0A2Y9B269</accession>
<gene>
    <name evidence="5" type="ORF">BCF38_11467</name>
    <name evidence="6" type="ORF">SAMN05421539_11467</name>
</gene>
<dbReference type="PANTHER" id="PTHR30146:SF138">
    <property type="entry name" value="TRANSCRIPTIONAL REGULATORY PROTEIN"/>
    <property type="match status" value="1"/>
</dbReference>
<dbReference type="Pfam" id="PF13377">
    <property type="entry name" value="Peripla_BP_3"/>
    <property type="match status" value="1"/>
</dbReference>
<dbReference type="EMBL" id="UETC01000014">
    <property type="protein sequence ID" value="SSA50630.1"/>
    <property type="molecule type" value="Genomic_DNA"/>
</dbReference>
<evidence type="ECO:0000313" key="6">
    <source>
        <dbReference type="EMBL" id="SSA50630.1"/>
    </source>
</evidence>
<dbReference type="Proteomes" id="UP000245839">
    <property type="component" value="Unassembled WGS sequence"/>
</dbReference>
<evidence type="ECO:0000259" key="4">
    <source>
        <dbReference type="PROSITE" id="PS50932"/>
    </source>
</evidence>
<organism evidence="6 8">
    <name type="scientific">Jannaschia seohaensis</name>
    <dbReference type="NCBI Taxonomy" id="475081"/>
    <lineage>
        <taxon>Bacteria</taxon>
        <taxon>Pseudomonadati</taxon>
        <taxon>Pseudomonadota</taxon>
        <taxon>Alphaproteobacteria</taxon>
        <taxon>Rhodobacterales</taxon>
        <taxon>Roseobacteraceae</taxon>
        <taxon>Jannaschia</taxon>
    </lineage>
</organism>
<dbReference type="GO" id="GO:0000976">
    <property type="term" value="F:transcription cis-regulatory region binding"/>
    <property type="evidence" value="ECO:0007669"/>
    <property type="project" value="TreeGrafter"/>
</dbReference>
<proteinExistence type="predicted"/>
<dbReference type="EMBL" id="QGDJ01000014">
    <property type="protein sequence ID" value="PWJ13304.1"/>
    <property type="molecule type" value="Genomic_DNA"/>
</dbReference>
<dbReference type="Proteomes" id="UP000251571">
    <property type="component" value="Unassembled WGS sequence"/>
</dbReference>
<evidence type="ECO:0000256" key="2">
    <source>
        <dbReference type="ARBA" id="ARBA00023125"/>
    </source>
</evidence>
<dbReference type="SMART" id="SM00354">
    <property type="entry name" value="HTH_LACI"/>
    <property type="match status" value="1"/>
</dbReference>
<keyword evidence="2" id="KW-0238">DNA-binding</keyword>
<evidence type="ECO:0000313" key="7">
    <source>
        <dbReference type="Proteomes" id="UP000245839"/>
    </source>
</evidence>
<feature type="domain" description="HTH lacI-type" evidence="4">
    <location>
        <begin position="10"/>
        <end position="64"/>
    </location>
</feature>
<evidence type="ECO:0000313" key="8">
    <source>
        <dbReference type="Proteomes" id="UP000251571"/>
    </source>
</evidence>
<dbReference type="InterPro" id="IPR046335">
    <property type="entry name" value="LacI/GalR-like_sensor"/>
</dbReference>
<protein>
    <submittedName>
        <fullName evidence="6">LacI family transcriptional regulator</fullName>
    </submittedName>
</protein>
<dbReference type="RefSeq" id="WP_170125511.1">
    <property type="nucleotide sequence ID" value="NZ_QGDJ01000014.1"/>
</dbReference>
<reference evidence="6 8" key="1">
    <citation type="submission" date="2016-10" db="EMBL/GenBank/DDBJ databases">
        <authorList>
            <person name="Cai Z."/>
        </authorList>
    </citation>
    <scope>NUCLEOTIDE SEQUENCE [LARGE SCALE GENOMIC DNA]</scope>
    <source>
        <strain evidence="6 8">DSM 25227</strain>
    </source>
</reference>
<evidence type="ECO:0000256" key="1">
    <source>
        <dbReference type="ARBA" id="ARBA00023015"/>
    </source>
</evidence>
<dbReference type="PROSITE" id="PS00356">
    <property type="entry name" value="HTH_LACI_1"/>
    <property type="match status" value="1"/>
</dbReference>
<dbReference type="Pfam" id="PF00356">
    <property type="entry name" value="LacI"/>
    <property type="match status" value="1"/>
</dbReference>
<dbReference type="PROSITE" id="PS50932">
    <property type="entry name" value="HTH_LACI_2"/>
    <property type="match status" value="1"/>
</dbReference>
<dbReference type="Gene3D" id="3.40.50.2300">
    <property type="match status" value="2"/>
</dbReference>
<keyword evidence="1" id="KW-0805">Transcription regulation</keyword>
<evidence type="ECO:0000256" key="3">
    <source>
        <dbReference type="ARBA" id="ARBA00023163"/>
    </source>
</evidence>
<keyword evidence="7" id="KW-1185">Reference proteome</keyword>
<reference evidence="5 7" key="2">
    <citation type="submission" date="2018-03" db="EMBL/GenBank/DDBJ databases">
        <title>Genomic Encyclopedia of Archaeal and Bacterial Type Strains, Phase II (KMG-II): from individual species to whole genera.</title>
        <authorList>
            <person name="Goeker M."/>
        </authorList>
    </citation>
    <scope>NUCLEOTIDE SEQUENCE [LARGE SCALE GENOMIC DNA]</scope>
    <source>
        <strain evidence="5 7">DSM 25227</strain>
    </source>
</reference>